<dbReference type="EMBL" id="CP111018">
    <property type="protein sequence ID" value="WAR10369.1"/>
    <property type="molecule type" value="Genomic_DNA"/>
</dbReference>
<evidence type="ECO:0000313" key="3">
    <source>
        <dbReference type="Proteomes" id="UP001164746"/>
    </source>
</evidence>
<keyword evidence="3" id="KW-1185">Reference proteome</keyword>
<reference evidence="2" key="1">
    <citation type="submission" date="2022-11" db="EMBL/GenBank/DDBJ databases">
        <title>Centuries of genome instability and evolution in soft-shell clam transmissible cancer (bioRxiv).</title>
        <authorList>
            <person name="Hart S.F.M."/>
            <person name="Yonemitsu M.A."/>
            <person name="Giersch R.M."/>
            <person name="Beal B.F."/>
            <person name="Arriagada G."/>
            <person name="Davis B.W."/>
            <person name="Ostrander E.A."/>
            <person name="Goff S.P."/>
            <person name="Metzger M.J."/>
        </authorList>
    </citation>
    <scope>NUCLEOTIDE SEQUENCE</scope>
    <source>
        <strain evidence="2">MELC-2E11</strain>
        <tissue evidence="2">Siphon/mantle</tissue>
    </source>
</reference>
<evidence type="ECO:0000256" key="1">
    <source>
        <dbReference type="SAM" id="MobiDB-lite"/>
    </source>
</evidence>
<accession>A0ABY7EPP1</accession>
<name>A0ABY7EPP1_MYAAR</name>
<proteinExistence type="predicted"/>
<feature type="region of interest" description="Disordered" evidence="1">
    <location>
        <begin position="82"/>
        <end position="104"/>
    </location>
</feature>
<dbReference type="Proteomes" id="UP001164746">
    <property type="component" value="Chromosome 7"/>
</dbReference>
<gene>
    <name evidence="2" type="ORF">MAR_035445</name>
</gene>
<organism evidence="2 3">
    <name type="scientific">Mya arenaria</name>
    <name type="common">Soft-shell clam</name>
    <dbReference type="NCBI Taxonomy" id="6604"/>
    <lineage>
        <taxon>Eukaryota</taxon>
        <taxon>Metazoa</taxon>
        <taxon>Spiralia</taxon>
        <taxon>Lophotrochozoa</taxon>
        <taxon>Mollusca</taxon>
        <taxon>Bivalvia</taxon>
        <taxon>Autobranchia</taxon>
        <taxon>Heteroconchia</taxon>
        <taxon>Euheterodonta</taxon>
        <taxon>Imparidentia</taxon>
        <taxon>Neoheterodontei</taxon>
        <taxon>Myida</taxon>
        <taxon>Myoidea</taxon>
        <taxon>Myidae</taxon>
        <taxon>Mya</taxon>
    </lineage>
</organism>
<evidence type="ECO:0000313" key="2">
    <source>
        <dbReference type="EMBL" id="WAR10369.1"/>
    </source>
</evidence>
<protein>
    <submittedName>
        <fullName evidence="2">Uncharacterized protein</fullName>
    </submittedName>
</protein>
<sequence>MMWEPGLAKFTQDHRFVMSLHMMADVLPHLAEVSAALQINSPFLKNIVVNLEDRFPDLPLLQKLEDLAEHFHLPVDKTLSEWRQAPPGDSSSISDNMDLNLPRDERPGLKWAAEARKTCTK</sequence>